<feature type="compositionally biased region" description="Basic residues" evidence="5">
    <location>
        <begin position="217"/>
        <end position="232"/>
    </location>
</feature>
<dbReference type="SMART" id="SM00360">
    <property type="entry name" value="RRM"/>
    <property type="match status" value="1"/>
</dbReference>
<feature type="region of interest" description="Disordered" evidence="5">
    <location>
        <begin position="109"/>
        <end position="232"/>
    </location>
</feature>
<dbReference type="GO" id="GO:0006355">
    <property type="term" value="P:regulation of DNA-templated transcription"/>
    <property type="evidence" value="ECO:0007669"/>
    <property type="project" value="InterPro"/>
</dbReference>
<keyword evidence="3" id="KW-0539">Nucleus</keyword>
<name>A0A8J2SC22_9STRA</name>
<feature type="compositionally biased region" description="Gly residues" evidence="5">
    <location>
        <begin position="129"/>
        <end position="159"/>
    </location>
</feature>
<dbReference type="InterPro" id="IPR035979">
    <property type="entry name" value="RBD_domain_sf"/>
</dbReference>
<comment type="subcellular location">
    <subcellularLocation>
        <location evidence="1">Nucleus</location>
    </subcellularLocation>
</comment>
<dbReference type="PANTHER" id="PTHR23238">
    <property type="entry name" value="RNA BINDING PROTEIN"/>
    <property type="match status" value="1"/>
</dbReference>
<dbReference type="EMBL" id="CAKKNE010000001">
    <property type="protein sequence ID" value="CAH0366888.1"/>
    <property type="molecule type" value="Genomic_DNA"/>
</dbReference>
<reference evidence="7" key="1">
    <citation type="submission" date="2021-11" db="EMBL/GenBank/DDBJ databases">
        <authorList>
            <consortium name="Genoscope - CEA"/>
            <person name="William W."/>
        </authorList>
    </citation>
    <scope>NUCLEOTIDE SEQUENCE</scope>
</reference>
<evidence type="ECO:0000256" key="4">
    <source>
        <dbReference type="PROSITE-ProRule" id="PRU00176"/>
    </source>
</evidence>
<comment type="caution">
    <text evidence="7">The sequence shown here is derived from an EMBL/GenBank/DDBJ whole genome shotgun (WGS) entry which is preliminary data.</text>
</comment>
<dbReference type="GO" id="GO:0003723">
    <property type="term" value="F:RNA binding"/>
    <property type="evidence" value="ECO:0007669"/>
    <property type="project" value="UniProtKB-UniRule"/>
</dbReference>
<evidence type="ECO:0000256" key="3">
    <source>
        <dbReference type="ARBA" id="ARBA00023242"/>
    </source>
</evidence>
<organism evidence="7 8">
    <name type="scientific">Pelagomonas calceolata</name>
    <dbReference type="NCBI Taxonomy" id="35677"/>
    <lineage>
        <taxon>Eukaryota</taxon>
        <taxon>Sar</taxon>
        <taxon>Stramenopiles</taxon>
        <taxon>Ochrophyta</taxon>
        <taxon>Pelagophyceae</taxon>
        <taxon>Pelagomonadales</taxon>
        <taxon>Pelagomonadaceae</taxon>
        <taxon>Pelagomonas</taxon>
    </lineage>
</organism>
<feature type="compositionally biased region" description="Basic and acidic residues" evidence="5">
    <location>
        <begin position="161"/>
        <end position="193"/>
    </location>
</feature>
<dbReference type="InterPro" id="IPR012677">
    <property type="entry name" value="Nucleotide-bd_a/b_plait_sf"/>
</dbReference>
<evidence type="ECO:0000313" key="7">
    <source>
        <dbReference type="EMBL" id="CAH0366888.1"/>
    </source>
</evidence>
<dbReference type="Gene3D" id="3.30.70.330">
    <property type="match status" value="1"/>
</dbReference>
<dbReference type="SUPFAM" id="SSF54928">
    <property type="entry name" value="RNA-binding domain, RBD"/>
    <property type="match status" value="1"/>
</dbReference>
<dbReference type="InterPro" id="IPR034870">
    <property type="entry name" value="TET_fam"/>
</dbReference>
<dbReference type="Proteomes" id="UP000789595">
    <property type="component" value="Unassembled WGS sequence"/>
</dbReference>
<dbReference type="GO" id="GO:0005634">
    <property type="term" value="C:nucleus"/>
    <property type="evidence" value="ECO:0007669"/>
    <property type="project" value="UniProtKB-SubCell"/>
</dbReference>
<dbReference type="PROSITE" id="PS50102">
    <property type="entry name" value="RRM"/>
    <property type="match status" value="1"/>
</dbReference>
<accession>A0A8J2SC22</accession>
<keyword evidence="8" id="KW-1185">Reference proteome</keyword>
<evidence type="ECO:0000313" key="8">
    <source>
        <dbReference type="Proteomes" id="UP000789595"/>
    </source>
</evidence>
<dbReference type="AlphaFoldDB" id="A0A8J2SC22"/>
<feature type="compositionally biased region" description="Basic and acidic residues" evidence="5">
    <location>
        <begin position="201"/>
        <end position="216"/>
    </location>
</feature>
<dbReference type="InterPro" id="IPR000504">
    <property type="entry name" value="RRM_dom"/>
</dbReference>
<evidence type="ECO:0000256" key="5">
    <source>
        <dbReference type="SAM" id="MobiDB-lite"/>
    </source>
</evidence>
<feature type="domain" description="RRM" evidence="6">
    <location>
        <begin position="19"/>
        <end position="106"/>
    </location>
</feature>
<proteinExistence type="predicted"/>
<keyword evidence="2 4" id="KW-0694">RNA-binding</keyword>
<evidence type="ECO:0000256" key="2">
    <source>
        <dbReference type="ARBA" id="ARBA00022884"/>
    </source>
</evidence>
<protein>
    <recommendedName>
        <fullName evidence="6">RRM domain-containing protein</fullName>
    </recommendedName>
</protein>
<evidence type="ECO:0000259" key="6">
    <source>
        <dbReference type="PROSITE" id="PS50102"/>
    </source>
</evidence>
<sequence length="232" mass="25762">MVNLKCDETCKGGDNCTNSRIYISGLPKGCTADDITDMFGGLGTIARERPQGRGVFPDMMPYRVKFYGNDDCLLHYEDPHAAHAAPSFFDGQELKGSKLHVEMAEKKPNQGLPAGYYIPPEAKGQSYGNQGGGGRGPGPRGGNYGPPGGHYGGGGGGGYAPRRDDRRGGGDYGRRDDRRDYDRRDRRDDYGRDRSRRSRSRDRDRDRRGYGGDRGRDRRSRSRSRGRRRGGY</sequence>
<evidence type="ECO:0000256" key="1">
    <source>
        <dbReference type="ARBA" id="ARBA00004123"/>
    </source>
</evidence>
<dbReference type="OrthoDB" id="76445at2759"/>
<gene>
    <name evidence="7" type="ORF">PECAL_1P34020</name>
</gene>